<accession>A0A2P2JH26</accession>
<proteinExistence type="predicted"/>
<dbReference type="AlphaFoldDB" id="A0A2P2JH26"/>
<dbReference type="EMBL" id="GGEC01012255">
    <property type="protein sequence ID" value="MBW92738.1"/>
    <property type="molecule type" value="Transcribed_RNA"/>
</dbReference>
<evidence type="ECO:0000313" key="1">
    <source>
        <dbReference type="EMBL" id="MBW92738.1"/>
    </source>
</evidence>
<dbReference type="EMBL" id="GGEC01012256">
    <property type="protein sequence ID" value="MBW92739.1"/>
    <property type="molecule type" value="Transcribed_RNA"/>
</dbReference>
<evidence type="ECO:0000313" key="2">
    <source>
        <dbReference type="EMBL" id="MBW92739.1"/>
    </source>
</evidence>
<sequence length="40" mass="4495">MYSMIQQSLNLPEIELGVSYMYPISPFHSNFEACLCGSGH</sequence>
<organism evidence="2">
    <name type="scientific">Rhizophora mucronata</name>
    <name type="common">Asiatic mangrove</name>
    <dbReference type="NCBI Taxonomy" id="61149"/>
    <lineage>
        <taxon>Eukaryota</taxon>
        <taxon>Viridiplantae</taxon>
        <taxon>Streptophyta</taxon>
        <taxon>Embryophyta</taxon>
        <taxon>Tracheophyta</taxon>
        <taxon>Spermatophyta</taxon>
        <taxon>Magnoliopsida</taxon>
        <taxon>eudicotyledons</taxon>
        <taxon>Gunneridae</taxon>
        <taxon>Pentapetalae</taxon>
        <taxon>rosids</taxon>
        <taxon>fabids</taxon>
        <taxon>Malpighiales</taxon>
        <taxon>Rhizophoraceae</taxon>
        <taxon>Rhizophora</taxon>
    </lineage>
</organism>
<reference evidence="2" key="1">
    <citation type="submission" date="2018-02" db="EMBL/GenBank/DDBJ databases">
        <title>Rhizophora mucronata_Transcriptome.</title>
        <authorList>
            <person name="Meera S.P."/>
            <person name="Sreeshan A."/>
            <person name="Augustine A."/>
        </authorList>
    </citation>
    <scope>NUCLEOTIDE SEQUENCE</scope>
    <source>
        <tissue evidence="2">Leaf</tissue>
    </source>
</reference>
<name>A0A2P2JH26_RHIMU</name>
<protein>
    <submittedName>
        <fullName evidence="1">Uncharacterized protein MANES_15G183800</fullName>
    </submittedName>
</protein>